<dbReference type="Proteomes" id="UP000033664">
    <property type="component" value="Unassembled WGS sequence"/>
</dbReference>
<gene>
    <name evidence="1" type="ORF">TW72_03235</name>
</gene>
<sequence>MSLKIRDLDQQTQWLSSAQRLALKEVIAASFAGVSPDEYMQYYFDDPKACQRKLRLYFDHSTLVGYCLLTFTRHDKSTVIRASAAFYPQYRNGGNTFSFSLYHSIRYWLTRPWCAVYYADTMLSPAMYRAIAKHVAIIWPHPDCRSPNALFEHFNAEGRVSPGGSLRCLKPVNRASNYSISELAAFHASDKKEIAFYCKMNPDFHAGMGLFVIIPIHTKQVIYTLSKRLLSVFKAH</sequence>
<dbReference type="EMBL" id="JXXZ01000002">
    <property type="protein sequence ID" value="KJZ01961.1"/>
    <property type="molecule type" value="Genomic_DNA"/>
</dbReference>
<dbReference type="RefSeq" id="WP_052698202.1">
    <property type="nucleotide sequence ID" value="NZ_JXXY01000006.1"/>
</dbReference>
<organism evidence="1 2">
    <name type="scientific">Pseudoalteromonas ruthenica</name>
    <dbReference type="NCBI Taxonomy" id="151081"/>
    <lineage>
        <taxon>Bacteria</taxon>
        <taxon>Pseudomonadati</taxon>
        <taxon>Pseudomonadota</taxon>
        <taxon>Gammaproteobacteria</taxon>
        <taxon>Alteromonadales</taxon>
        <taxon>Pseudoalteromonadaceae</taxon>
        <taxon>Pseudoalteromonas</taxon>
    </lineage>
</organism>
<evidence type="ECO:0008006" key="3">
    <source>
        <dbReference type="Google" id="ProtNLM"/>
    </source>
</evidence>
<dbReference type="GeneID" id="58227499"/>
<dbReference type="AlphaFoldDB" id="A0A0F4PUK1"/>
<protein>
    <recommendedName>
        <fullName evidence="3">GNAT family acetyltransferase</fullName>
    </recommendedName>
</protein>
<evidence type="ECO:0000313" key="1">
    <source>
        <dbReference type="EMBL" id="KJZ01961.1"/>
    </source>
</evidence>
<dbReference type="OrthoDB" id="5829538at2"/>
<keyword evidence="2" id="KW-1185">Reference proteome</keyword>
<evidence type="ECO:0000313" key="2">
    <source>
        <dbReference type="Proteomes" id="UP000033664"/>
    </source>
</evidence>
<comment type="caution">
    <text evidence="1">The sequence shown here is derived from an EMBL/GenBank/DDBJ whole genome shotgun (WGS) entry which is preliminary data.</text>
</comment>
<name>A0A0F4PUK1_9GAMM</name>
<dbReference type="PATRIC" id="fig|151081.8.peg.1824"/>
<accession>A0A0F4PUK1</accession>
<reference evidence="1 2" key="1">
    <citation type="journal article" date="2015" name="BMC Genomics">
        <title>Genome mining reveals unlocked bioactive potential of marine Gram-negative bacteria.</title>
        <authorList>
            <person name="Machado H."/>
            <person name="Sonnenschein E.C."/>
            <person name="Melchiorsen J."/>
            <person name="Gram L."/>
        </authorList>
    </citation>
    <scope>NUCLEOTIDE SEQUENCE [LARGE SCALE GENOMIC DNA]</scope>
    <source>
        <strain evidence="1 2">S3137</strain>
    </source>
</reference>
<proteinExistence type="predicted"/>
<dbReference type="eggNOG" id="ENOG5030Z6Y">
    <property type="taxonomic scope" value="Bacteria"/>
</dbReference>